<gene>
    <name evidence="12" type="ORF">WG66_2881</name>
</gene>
<dbReference type="PANTHER" id="PTHR46179:SF13">
    <property type="entry name" value="C2H2-TYPE DOMAIN-CONTAINING PROTEIN"/>
    <property type="match status" value="1"/>
</dbReference>
<keyword evidence="7" id="KW-0539">Nucleus</keyword>
<organism evidence="12 13">
    <name type="scientific">Moniliophthora roreri</name>
    <name type="common">Frosty pod rot fungus</name>
    <name type="synonym">Monilia roreri</name>
    <dbReference type="NCBI Taxonomy" id="221103"/>
    <lineage>
        <taxon>Eukaryota</taxon>
        <taxon>Fungi</taxon>
        <taxon>Dikarya</taxon>
        <taxon>Basidiomycota</taxon>
        <taxon>Agaricomycotina</taxon>
        <taxon>Agaricomycetes</taxon>
        <taxon>Agaricomycetidae</taxon>
        <taxon>Agaricales</taxon>
        <taxon>Marasmiineae</taxon>
        <taxon>Marasmiaceae</taxon>
        <taxon>Moniliophthora</taxon>
    </lineage>
</organism>
<dbReference type="Proteomes" id="UP000054988">
    <property type="component" value="Unassembled WGS sequence"/>
</dbReference>
<dbReference type="SUPFAM" id="SSF57667">
    <property type="entry name" value="beta-beta-alpha zinc fingers"/>
    <property type="match status" value="1"/>
</dbReference>
<evidence type="ECO:0000313" key="12">
    <source>
        <dbReference type="EMBL" id="KTB44531.1"/>
    </source>
</evidence>
<feature type="domain" description="C2H2-type" evidence="11">
    <location>
        <begin position="271"/>
        <end position="300"/>
    </location>
</feature>
<dbReference type="eggNOG" id="KOG1721">
    <property type="taxonomic scope" value="Eukaryota"/>
</dbReference>
<sequence>MSFSLPLQLLAHFQLVIFTSTTDSKKQTSFDLRPLQLDQLASTSNSCSSPSTINIKAIETKDGITFELTGADSPAASPLMGTSTPPEFHIEAAQPPSWQNTPTPEAESFFDLNQWLNGQPTEEQSLSSTQIPEYSQASEPIAYLEAGSPCSAEIKAEVLCSSSSIHSHSPQSSTSPLPPPISMLSPPFQLPYTQTQSTSFQHHIDMQTPNMAVDEVSPSVSPSISPLVSPSHSPSSLETHSSILDFSNDSMRSISPSHTKRRIAQQRPRPFRCIEPGCDRVFTSNYTRETHMLTHRPKQKQSYQCTVGCGAFFSRKHDRFRHEVSQHGKPTQWTCARCSQYFSSEKLLSVHSCDRPARYHWRPQSSEE</sequence>
<evidence type="ECO:0000256" key="10">
    <source>
        <dbReference type="SAM" id="SignalP"/>
    </source>
</evidence>
<evidence type="ECO:0000256" key="6">
    <source>
        <dbReference type="ARBA" id="ARBA00023163"/>
    </source>
</evidence>
<feature type="chain" id="PRO_5006902420" description="C2H2-type domain-containing protein" evidence="10">
    <location>
        <begin position="25"/>
        <end position="368"/>
    </location>
</feature>
<dbReference type="EMBL" id="LATX01000898">
    <property type="protein sequence ID" value="KTB44531.1"/>
    <property type="molecule type" value="Genomic_DNA"/>
</dbReference>
<dbReference type="InterPro" id="IPR036236">
    <property type="entry name" value="Znf_C2H2_sf"/>
</dbReference>
<dbReference type="PANTHER" id="PTHR46179">
    <property type="entry name" value="ZINC FINGER PROTEIN"/>
    <property type="match status" value="1"/>
</dbReference>
<evidence type="ECO:0000256" key="4">
    <source>
        <dbReference type="ARBA" id="ARBA00022833"/>
    </source>
</evidence>
<feature type="compositionally biased region" description="Polar residues" evidence="9">
    <location>
        <begin position="244"/>
        <end position="257"/>
    </location>
</feature>
<comment type="caution">
    <text evidence="12">The sequence shown here is derived from an EMBL/GenBank/DDBJ whole genome shotgun (WGS) entry which is preliminary data.</text>
</comment>
<dbReference type="InterPro" id="IPR051061">
    <property type="entry name" value="Zinc_finger_trans_reg"/>
</dbReference>
<keyword evidence="6" id="KW-0804">Transcription</keyword>
<feature type="signal peptide" evidence="10">
    <location>
        <begin position="1"/>
        <end position="24"/>
    </location>
</feature>
<evidence type="ECO:0000256" key="9">
    <source>
        <dbReference type="SAM" id="MobiDB-lite"/>
    </source>
</evidence>
<reference evidence="12 13" key="1">
    <citation type="submission" date="2015-12" db="EMBL/GenBank/DDBJ databases">
        <title>Draft genome sequence of Moniliophthora roreri, the causal agent of frosty pod rot of cacao.</title>
        <authorList>
            <person name="Aime M.C."/>
            <person name="Diaz-Valderrama J.R."/>
            <person name="Kijpornyongpan T."/>
            <person name="Phillips-Mora W."/>
        </authorList>
    </citation>
    <scope>NUCLEOTIDE SEQUENCE [LARGE SCALE GENOMIC DNA]</scope>
    <source>
        <strain evidence="12 13">MCA 2952</strain>
    </source>
</reference>
<dbReference type="AlphaFoldDB" id="A0A0W0G7K9"/>
<evidence type="ECO:0000256" key="7">
    <source>
        <dbReference type="ARBA" id="ARBA00023242"/>
    </source>
</evidence>
<feature type="domain" description="C2H2-type" evidence="11">
    <location>
        <begin position="303"/>
        <end position="332"/>
    </location>
</feature>
<dbReference type="GO" id="GO:0008270">
    <property type="term" value="F:zinc ion binding"/>
    <property type="evidence" value="ECO:0007669"/>
    <property type="project" value="UniProtKB-KW"/>
</dbReference>
<protein>
    <recommendedName>
        <fullName evidence="11">C2H2-type domain-containing protein</fullName>
    </recommendedName>
</protein>
<keyword evidence="2" id="KW-0479">Metal-binding</keyword>
<name>A0A0W0G7K9_MONRR</name>
<comment type="subcellular location">
    <subcellularLocation>
        <location evidence="1">Nucleus</location>
    </subcellularLocation>
</comment>
<keyword evidence="4" id="KW-0862">Zinc</keyword>
<keyword evidence="5" id="KW-0805">Transcription regulation</keyword>
<evidence type="ECO:0000256" key="1">
    <source>
        <dbReference type="ARBA" id="ARBA00004123"/>
    </source>
</evidence>
<feature type="region of interest" description="Disordered" evidence="9">
    <location>
        <begin position="215"/>
        <end position="267"/>
    </location>
</feature>
<accession>A0A0W0G7K9</accession>
<dbReference type="Gene3D" id="3.30.160.60">
    <property type="entry name" value="Classic Zinc Finger"/>
    <property type="match status" value="1"/>
</dbReference>
<dbReference type="InterPro" id="IPR013087">
    <property type="entry name" value="Znf_C2H2_type"/>
</dbReference>
<evidence type="ECO:0000313" key="13">
    <source>
        <dbReference type="Proteomes" id="UP000054988"/>
    </source>
</evidence>
<keyword evidence="3 8" id="KW-0863">Zinc-finger</keyword>
<evidence type="ECO:0000256" key="3">
    <source>
        <dbReference type="ARBA" id="ARBA00022771"/>
    </source>
</evidence>
<evidence type="ECO:0000256" key="8">
    <source>
        <dbReference type="PROSITE-ProRule" id="PRU00042"/>
    </source>
</evidence>
<dbReference type="PROSITE" id="PS00028">
    <property type="entry name" value="ZINC_FINGER_C2H2_1"/>
    <property type="match status" value="2"/>
</dbReference>
<evidence type="ECO:0000259" key="11">
    <source>
        <dbReference type="PROSITE" id="PS50157"/>
    </source>
</evidence>
<feature type="compositionally biased region" description="Low complexity" evidence="9">
    <location>
        <begin position="215"/>
        <end position="243"/>
    </location>
</feature>
<dbReference type="SMART" id="SM00355">
    <property type="entry name" value="ZnF_C2H2"/>
    <property type="match status" value="2"/>
</dbReference>
<dbReference type="GO" id="GO:0006357">
    <property type="term" value="P:regulation of transcription by RNA polymerase II"/>
    <property type="evidence" value="ECO:0007669"/>
    <property type="project" value="TreeGrafter"/>
</dbReference>
<proteinExistence type="predicted"/>
<evidence type="ECO:0000256" key="5">
    <source>
        <dbReference type="ARBA" id="ARBA00023015"/>
    </source>
</evidence>
<dbReference type="GO" id="GO:0005634">
    <property type="term" value="C:nucleus"/>
    <property type="evidence" value="ECO:0007669"/>
    <property type="project" value="UniProtKB-SubCell"/>
</dbReference>
<keyword evidence="10" id="KW-0732">Signal</keyword>
<dbReference type="PROSITE" id="PS50157">
    <property type="entry name" value="ZINC_FINGER_C2H2_2"/>
    <property type="match status" value="2"/>
</dbReference>
<evidence type="ECO:0000256" key="2">
    <source>
        <dbReference type="ARBA" id="ARBA00022723"/>
    </source>
</evidence>